<comment type="caution">
    <text evidence="2">The sequence shown here is derived from an EMBL/GenBank/DDBJ whole genome shotgun (WGS) entry which is preliminary data.</text>
</comment>
<dbReference type="Proteomes" id="UP000622317">
    <property type="component" value="Unassembled WGS sequence"/>
</dbReference>
<dbReference type="AlphaFoldDB" id="A0A927FCA8"/>
<sequence>MQKLLPLFAITLATNAFASPRIESDSITSRHDMQLLRDNGAIESAVLTWPWPLGRDALGDHQSAIGDLESMAFPLSRMESVYSEASELGFRPTKTSLSLASDTLPFRSFGSQPREQFEASLSQSWLSEWFAGNVSLTYADNPLDGDEFRLDGTYLAMALGNWSFGIDQVDRWWGPGWDGSLILSNNARPVPALSLTRISPDAFENKWLRWIGPWTFTTFMGQLDNDEGERPGSDARLFGMRIDFTPFGWENLDIGLSRTAQWAGDGRPGDLDTFWRLLIGEDNRVNGVTFENEPGNQLAGIDYRLRIPGWNLAQYAQLTGEDEETYLPDANMLLAGLETWGELESTNATWRAYFEWADTRAGYLRRDPRPDRDFNTAYNHGIYRSGYRRKGRAIGHAMDGDGVMRSIGGFIVQENGNLWGAKYRNYSLNRDGRGPHSITIDPVEGSSIEVFAELNDLTFLPFVSDQRSAISHPKLTFGIHYIDEENQVTGESDSDLGGHVSIVTSF</sequence>
<feature type="chain" id="PRO_5038093472" evidence="1">
    <location>
        <begin position="19"/>
        <end position="506"/>
    </location>
</feature>
<evidence type="ECO:0000256" key="1">
    <source>
        <dbReference type="SAM" id="SignalP"/>
    </source>
</evidence>
<keyword evidence="1" id="KW-0732">Signal</keyword>
<dbReference type="Gene3D" id="2.40.160.130">
    <property type="entry name" value="Capsule assembly protein Wzi"/>
    <property type="match status" value="1"/>
</dbReference>
<accession>A0A927FCA8</accession>
<dbReference type="InterPro" id="IPR038636">
    <property type="entry name" value="Wzi_sf"/>
</dbReference>
<dbReference type="EMBL" id="JACYFG010000040">
    <property type="protein sequence ID" value="MBD5781085.1"/>
    <property type="molecule type" value="Genomic_DNA"/>
</dbReference>
<dbReference type="RefSeq" id="WP_191618190.1">
    <property type="nucleotide sequence ID" value="NZ_JACYFG010000040.1"/>
</dbReference>
<feature type="signal peptide" evidence="1">
    <location>
        <begin position="1"/>
        <end position="18"/>
    </location>
</feature>
<protein>
    <submittedName>
        <fullName evidence="2">Capsule assembly Wzi family protein</fullName>
    </submittedName>
</protein>
<gene>
    <name evidence="2" type="ORF">IEN85_16420</name>
</gene>
<proteinExistence type="predicted"/>
<dbReference type="InterPro" id="IPR026950">
    <property type="entry name" value="Caps_assemb_Wzi"/>
</dbReference>
<dbReference type="Pfam" id="PF14052">
    <property type="entry name" value="Caps_assemb_Wzi"/>
    <property type="match status" value="1"/>
</dbReference>
<evidence type="ECO:0000313" key="2">
    <source>
        <dbReference type="EMBL" id="MBD5781085.1"/>
    </source>
</evidence>
<organism evidence="2 3">
    <name type="scientific">Pelagicoccus enzymogenes</name>
    <dbReference type="NCBI Taxonomy" id="2773457"/>
    <lineage>
        <taxon>Bacteria</taxon>
        <taxon>Pseudomonadati</taxon>
        <taxon>Verrucomicrobiota</taxon>
        <taxon>Opitutia</taxon>
        <taxon>Puniceicoccales</taxon>
        <taxon>Pelagicoccaceae</taxon>
        <taxon>Pelagicoccus</taxon>
    </lineage>
</organism>
<reference evidence="2" key="1">
    <citation type="submission" date="2020-09" db="EMBL/GenBank/DDBJ databases">
        <title>Pelagicoccus enzymogenes sp. nov. with an EPS production, isolated from marine sediment.</title>
        <authorList>
            <person name="Feng X."/>
        </authorList>
    </citation>
    <scope>NUCLEOTIDE SEQUENCE</scope>
    <source>
        <strain evidence="2">NFK12</strain>
    </source>
</reference>
<name>A0A927FCA8_9BACT</name>
<keyword evidence="3" id="KW-1185">Reference proteome</keyword>
<evidence type="ECO:0000313" key="3">
    <source>
        <dbReference type="Proteomes" id="UP000622317"/>
    </source>
</evidence>